<keyword evidence="4" id="KW-1185">Reference proteome</keyword>
<dbReference type="Gene3D" id="3.40.30.10">
    <property type="entry name" value="Glutaredoxin"/>
    <property type="match status" value="1"/>
</dbReference>
<dbReference type="RefSeq" id="WP_230842631.1">
    <property type="nucleotide sequence ID" value="NZ_CP063845.1"/>
</dbReference>
<proteinExistence type="predicted"/>
<dbReference type="Proteomes" id="UP001054846">
    <property type="component" value="Chromosome"/>
</dbReference>
<dbReference type="InterPro" id="IPR013766">
    <property type="entry name" value="Thioredoxin_domain"/>
</dbReference>
<feature type="domain" description="Thioredoxin" evidence="2">
    <location>
        <begin position="27"/>
        <end position="181"/>
    </location>
</feature>
<dbReference type="InterPro" id="IPR047262">
    <property type="entry name" value="PRX-like1"/>
</dbReference>
<organism evidence="3 4">
    <name type="scientific">Gloeobacter morelensis MG652769</name>
    <dbReference type="NCBI Taxonomy" id="2781736"/>
    <lineage>
        <taxon>Bacteria</taxon>
        <taxon>Bacillati</taxon>
        <taxon>Cyanobacteriota</taxon>
        <taxon>Cyanophyceae</taxon>
        <taxon>Gloeobacterales</taxon>
        <taxon>Gloeobacteraceae</taxon>
        <taxon>Gloeobacter</taxon>
        <taxon>Gloeobacter morelensis</taxon>
    </lineage>
</organism>
<keyword evidence="1" id="KW-0732">Signal</keyword>
<dbReference type="InterPro" id="IPR000866">
    <property type="entry name" value="AhpC/TSA"/>
</dbReference>
<dbReference type="PANTHER" id="PTHR43640">
    <property type="entry name" value="OS07G0260300 PROTEIN"/>
    <property type="match status" value="1"/>
</dbReference>
<evidence type="ECO:0000256" key="1">
    <source>
        <dbReference type="SAM" id="SignalP"/>
    </source>
</evidence>
<accession>A0ABY3PNX8</accession>
<dbReference type="PANTHER" id="PTHR43640:SF1">
    <property type="entry name" value="THIOREDOXIN-DEPENDENT PEROXIREDOXIN"/>
    <property type="match status" value="1"/>
</dbReference>
<reference evidence="3 4" key="1">
    <citation type="journal article" date="2021" name="Genome Biol. Evol.">
        <title>Complete Genome Sequencing of a Novel Gloeobacter Species from a Waterfall Cave in Mexico.</title>
        <authorList>
            <person name="Saw J.H."/>
            <person name="Cardona T."/>
            <person name="Montejano G."/>
        </authorList>
    </citation>
    <scope>NUCLEOTIDE SEQUENCE [LARGE SCALE GENOMIC DNA]</scope>
    <source>
        <strain evidence="3">MG652769</strain>
    </source>
</reference>
<evidence type="ECO:0000259" key="2">
    <source>
        <dbReference type="PROSITE" id="PS51352"/>
    </source>
</evidence>
<evidence type="ECO:0000313" key="4">
    <source>
        <dbReference type="Proteomes" id="UP001054846"/>
    </source>
</evidence>
<protein>
    <submittedName>
        <fullName evidence="3">Thioredoxin family protein</fullName>
    </submittedName>
</protein>
<dbReference type="SUPFAM" id="SSF52833">
    <property type="entry name" value="Thioredoxin-like"/>
    <property type="match status" value="1"/>
</dbReference>
<dbReference type="Pfam" id="PF00578">
    <property type="entry name" value="AhpC-TSA"/>
    <property type="match status" value="1"/>
</dbReference>
<evidence type="ECO:0000313" key="3">
    <source>
        <dbReference type="EMBL" id="UFP95405.1"/>
    </source>
</evidence>
<feature type="chain" id="PRO_5045778468" evidence="1">
    <location>
        <begin position="26"/>
        <end position="203"/>
    </location>
</feature>
<sequence>MKRKAFVMAALSLALVAANVSTVQADALVGQSAPSFTATDTNGKSHALADFKGKYVVLEWTNYDCPFVVKQYSTQAMQEMQKMAAGKGVVWLSVNSSAAGKQGNYPAEKWNTLAKEKGAAPKAILLDGDGKIGQLYGAKTTPHMYIINPEGKLIYNGAIDDKPTTDAATKPQTNYVAAALTEAMAGKPVTVATTRPYGCSVKY</sequence>
<dbReference type="CDD" id="cd02969">
    <property type="entry name" value="PRX_like1"/>
    <property type="match status" value="1"/>
</dbReference>
<name>A0ABY3PNX8_9CYAN</name>
<gene>
    <name evidence="3" type="ORF">ISF26_03910</name>
</gene>
<feature type="signal peptide" evidence="1">
    <location>
        <begin position="1"/>
        <end position="25"/>
    </location>
</feature>
<dbReference type="EMBL" id="CP063845">
    <property type="protein sequence ID" value="UFP95405.1"/>
    <property type="molecule type" value="Genomic_DNA"/>
</dbReference>
<dbReference type="InterPro" id="IPR036249">
    <property type="entry name" value="Thioredoxin-like_sf"/>
</dbReference>
<dbReference type="PROSITE" id="PS51352">
    <property type="entry name" value="THIOREDOXIN_2"/>
    <property type="match status" value="1"/>
</dbReference>